<dbReference type="AlphaFoldDB" id="A0A6N3T5C8"/>
<evidence type="ECO:0000313" key="1">
    <source>
        <dbReference type="EMBL" id="GEN03128.1"/>
    </source>
</evidence>
<evidence type="ECO:0000313" key="2">
    <source>
        <dbReference type="Proteomes" id="UP000321104"/>
    </source>
</evidence>
<comment type="caution">
    <text evidence="1">The sequence shown here is derived from an EMBL/GenBank/DDBJ whole genome shotgun (WGS) entry which is preliminary data.</text>
</comment>
<name>A0A6N3T5C8_9PROT</name>
<sequence length="304" mass="34751">MLSGIPEQAFDFPDKVRGFLGPTDLVPKALREFERYRYAIYENIKSLLKSGRLTAYGKEKITDEKWQTIPCQYFSLECKISFDENKVTVEGVSFLDVRITCLESLPIWCAVVAYGDQELVPSLMRRVGACRVKMASKGSIHALFDEIRIFRRYFCSLMQKEELKGYYLGTDEQVSPTLWNEHKIGLARSEICIAPKKWRHVKIYTPHPPLNETDTNTLATATKRTTANVSRVPSLPLPKTQRGNLEEDGRLIEEMFNLIRAGKAKNAWQATDLVVDKAAGHGTIKSKKQRLHARFQKAYKENSE</sequence>
<proteinExistence type="predicted"/>
<dbReference type="Proteomes" id="UP000321104">
    <property type="component" value="Unassembled WGS sequence"/>
</dbReference>
<gene>
    <name evidence="1" type="ORF">AIN02nite_11530</name>
</gene>
<organism evidence="1 2">
    <name type="scientific">Acetobacter indonesiensis</name>
    <dbReference type="NCBI Taxonomy" id="104101"/>
    <lineage>
        <taxon>Bacteria</taxon>
        <taxon>Pseudomonadati</taxon>
        <taxon>Pseudomonadota</taxon>
        <taxon>Alphaproteobacteria</taxon>
        <taxon>Acetobacterales</taxon>
        <taxon>Acetobacteraceae</taxon>
        <taxon>Acetobacter</taxon>
    </lineage>
</organism>
<accession>A0A6N3T5C8</accession>
<dbReference type="EMBL" id="BJXQ01000005">
    <property type="protein sequence ID" value="GEN03128.1"/>
    <property type="molecule type" value="Genomic_DNA"/>
</dbReference>
<protein>
    <submittedName>
        <fullName evidence="1">Uncharacterized protein</fullName>
    </submittedName>
</protein>
<reference evidence="1 2" key="1">
    <citation type="submission" date="2019-07" db="EMBL/GenBank/DDBJ databases">
        <title>Whole genome shotgun sequence of Acetobacter indonesiensis NBRC 16471.</title>
        <authorList>
            <person name="Hosoyama A."/>
            <person name="Uohara A."/>
            <person name="Ohji S."/>
            <person name="Ichikawa N."/>
        </authorList>
    </citation>
    <scope>NUCLEOTIDE SEQUENCE [LARGE SCALE GENOMIC DNA]</scope>
    <source>
        <strain evidence="1 2">NBRC 16471</strain>
    </source>
</reference>